<dbReference type="EMBL" id="CALQ01001963">
    <property type="protein sequence ID" value="CCM43464.1"/>
    <property type="molecule type" value="Genomic_DNA"/>
</dbReference>
<name>A0A1E1J9L0_LEIGU</name>
<reference evidence="2" key="1">
    <citation type="submission" date="2012-08" db="EMBL/GenBank/DDBJ databases">
        <title>Comparative genomics of metastatic and non-metastatic Leishmania guyanensis provides insights into polygenic factors involved in Leishmania RNA virus infection.</title>
        <authorList>
            <person name="Smith D."/>
            <person name="Hertz-Fowler C."/>
            <person name="Martin R."/>
            <person name="Dickens N."/>
            <person name="Fasel N."/>
            <person name="Falquet L."/>
            <person name="Beverley S."/>
            <person name="Zangger H."/>
            <person name="Calderon-Copete S."/>
            <person name="Mottram J."/>
            <person name="Xenarios I."/>
        </authorList>
    </citation>
    <scope>NUCLEOTIDE SEQUENCE</scope>
    <source>
        <strain evidence="2">MHOM/BR/75/M4147/SSU:IR2SAT-LUC</strain>
    </source>
</reference>
<dbReference type="AlphaFoldDB" id="A0A1E1J9L0"/>
<gene>
    <name evidence="1" type="ORF">BN36_NA76370</name>
    <name evidence="2" type="ORF">BN36_NA76710</name>
</gene>
<dbReference type="EMBL" id="CALQ01001955">
    <property type="protein sequence ID" value="CCM20156.1"/>
    <property type="molecule type" value="Genomic_DNA"/>
</dbReference>
<evidence type="ECO:0000313" key="2">
    <source>
        <dbReference type="EMBL" id="CCM43464.1"/>
    </source>
</evidence>
<accession>A0A1E1J9L0</accession>
<organism evidence="2">
    <name type="scientific">Leishmania guyanensis</name>
    <dbReference type="NCBI Taxonomy" id="5670"/>
    <lineage>
        <taxon>Eukaryota</taxon>
        <taxon>Discoba</taxon>
        <taxon>Euglenozoa</taxon>
        <taxon>Kinetoplastea</taxon>
        <taxon>Metakinetoplastina</taxon>
        <taxon>Trypanosomatida</taxon>
        <taxon>Trypanosomatidae</taxon>
        <taxon>Leishmaniinae</taxon>
        <taxon>Leishmania</taxon>
        <taxon>Leishmania guyanensis species complex</taxon>
    </lineage>
</organism>
<protein>
    <submittedName>
        <fullName evidence="2">Uncharacterized protein</fullName>
    </submittedName>
</protein>
<proteinExistence type="predicted"/>
<sequence length="78" mass="8820">MYNAVPSFAFPWLQNRSRTRTPSAQLLLAAQEGFSPLYIALSFLAPRHVFCVPHHATVRLCVCVCMCVHDCVRRVTSK</sequence>
<evidence type="ECO:0000313" key="1">
    <source>
        <dbReference type="EMBL" id="CCM20156.1"/>
    </source>
</evidence>